<accession>A0A0V0J3C6</accession>
<dbReference type="AlphaFoldDB" id="A0A0V0J3C6"/>
<feature type="compositionally biased region" description="Basic residues" evidence="1">
    <location>
        <begin position="266"/>
        <end position="277"/>
    </location>
</feature>
<feature type="region of interest" description="Disordered" evidence="1">
    <location>
        <begin position="253"/>
        <end position="282"/>
    </location>
</feature>
<dbReference type="PANTHER" id="PTHR31569">
    <property type="entry name" value="SWIM-TYPE DOMAIN-CONTAINING PROTEIN"/>
    <property type="match status" value="1"/>
</dbReference>
<sequence>MDVSAVFSAFFQSACFKNQDEFNEALRMFEKETGTQYQRVSRQYHPEGTVQRALFDFKHAQFACTKRGNSSRRTGQRMFGTNCSARFTVSSSSGSIRIVKFDMMHNHDAEEVSHDAHMLLTDAEGVIDSEMLDSLVGGRDGVVIADFTPELLDMFQSASFSSFIELQDRVNEFMRITGSVYVMRNTVRLPGNYPNAEKLVYKSVAFECQHFGTYASYATIRCNQRTGKFGCRSKIYFYCRDHHLTLGKYEAKHNHGLNPNMDRPPPKSRRPHLKKASGIKNKANNGHDFEIVELDVCAETEISQKATDDCGFGDDFIDDYSEAWHSRQIKPRHSIGLTQELGSSPPPLISQQGPLLSGQVRLSSVTPAVMVAQIEPCLQNLKLLALSSGVGRFQACMDELLAIEMRWRREFGAEEINIPMGAAYDLSSNNLLSPLDNSSPYQTKRKRRSLYVKNPSWEYPSSELPSSSLFDPPPDIPRNSWFCD</sequence>
<dbReference type="PANTHER" id="PTHR31569:SF4">
    <property type="entry name" value="SWIM-TYPE DOMAIN-CONTAINING PROTEIN"/>
    <property type="match status" value="1"/>
</dbReference>
<evidence type="ECO:0008006" key="3">
    <source>
        <dbReference type="Google" id="ProtNLM"/>
    </source>
</evidence>
<gene>
    <name evidence="2" type="ORF">TR116206</name>
</gene>
<protein>
    <recommendedName>
        <fullName evidence="3">FAR1 DNA-binding domain</fullName>
    </recommendedName>
</protein>
<dbReference type="EMBL" id="GEEE01002910">
    <property type="protein sequence ID" value="JAP60315.1"/>
    <property type="molecule type" value="Transcribed_RNA"/>
</dbReference>
<proteinExistence type="predicted"/>
<feature type="region of interest" description="Disordered" evidence="1">
    <location>
        <begin position="457"/>
        <end position="484"/>
    </location>
</feature>
<reference evidence="2" key="1">
    <citation type="submission" date="2016-01" db="EMBL/GenBank/DDBJ databases">
        <title>Reference transcriptome for the parasite Schistocephalus solidus: insights into the molecular evolution of parasitism.</title>
        <authorList>
            <person name="Hebert F.O."/>
            <person name="Grambauer S."/>
            <person name="Barber I."/>
            <person name="Landry C.R."/>
            <person name="Aubin-Horth N."/>
        </authorList>
    </citation>
    <scope>NUCLEOTIDE SEQUENCE</scope>
</reference>
<name>A0A0V0J3C6_SCHSO</name>
<evidence type="ECO:0000256" key="1">
    <source>
        <dbReference type="SAM" id="MobiDB-lite"/>
    </source>
</evidence>
<dbReference type="InterPro" id="IPR052579">
    <property type="entry name" value="Zinc_finger_SWIM"/>
</dbReference>
<feature type="compositionally biased region" description="Low complexity" evidence="1">
    <location>
        <begin position="457"/>
        <end position="470"/>
    </location>
</feature>
<organism evidence="2">
    <name type="scientific">Schistocephalus solidus</name>
    <name type="common">Tapeworm</name>
    <dbReference type="NCBI Taxonomy" id="70667"/>
    <lineage>
        <taxon>Eukaryota</taxon>
        <taxon>Metazoa</taxon>
        <taxon>Spiralia</taxon>
        <taxon>Lophotrochozoa</taxon>
        <taxon>Platyhelminthes</taxon>
        <taxon>Cestoda</taxon>
        <taxon>Eucestoda</taxon>
        <taxon>Diphyllobothriidea</taxon>
        <taxon>Diphyllobothriidae</taxon>
        <taxon>Schistocephalus</taxon>
    </lineage>
</organism>
<evidence type="ECO:0000313" key="2">
    <source>
        <dbReference type="EMBL" id="JAP60315.1"/>
    </source>
</evidence>